<dbReference type="EMBL" id="RWGY01000011">
    <property type="protein sequence ID" value="TVU31092.1"/>
    <property type="molecule type" value="Genomic_DNA"/>
</dbReference>
<name>A0A5J9V4H7_9POAL</name>
<dbReference type="Gramene" id="TVU31092">
    <property type="protein sequence ID" value="TVU31092"/>
    <property type="gene ID" value="EJB05_22761"/>
</dbReference>
<accession>A0A5J9V4H7</accession>
<comment type="caution">
    <text evidence="1">The sequence shown here is derived from an EMBL/GenBank/DDBJ whole genome shotgun (WGS) entry which is preliminary data.</text>
</comment>
<organism evidence="1 2">
    <name type="scientific">Eragrostis curvula</name>
    <name type="common">weeping love grass</name>
    <dbReference type="NCBI Taxonomy" id="38414"/>
    <lineage>
        <taxon>Eukaryota</taxon>
        <taxon>Viridiplantae</taxon>
        <taxon>Streptophyta</taxon>
        <taxon>Embryophyta</taxon>
        <taxon>Tracheophyta</taxon>
        <taxon>Spermatophyta</taxon>
        <taxon>Magnoliopsida</taxon>
        <taxon>Liliopsida</taxon>
        <taxon>Poales</taxon>
        <taxon>Poaceae</taxon>
        <taxon>PACMAD clade</taxon>
        <taxon>Chloridoideae</taxon>
        <taxon>Eragrostideae</taxon>
        <taxon>Eragrostidinae</taxon>
        <taxon>Eragrostis</taxon>
    </lineage>
</organism>
<dbReference type="Proteomes" id="UP000324897">
    <property type="component" value="Chromosome 1"/>
</dbReference>
<keyword evidence="2" id="KW-1185">Reference proteome</keyword>
<sequence length="72" mass="8332">MLRCEVVRVAGVEEICLDLFLHRVCDRLGTWKSFSCLLLPSLCKSRSCCCLERECDCSTGDRTMEEEGRRKR</sequence>
<dbReference type="AlphaFoldDB" id="A0A5J9V4H7"/>
<reference evidence="1 2" key="1">
    <citation type="journal article" date="2019" name="Sci. Rep.">
        <title>A high-quality genome of Eragrostis curvula grass provides insights into Poaceae evolution and supports new strategies to enhance forage quality.</title>
        <authorList>
            <person name="Carballo J."/>
            <person name="Santos B.A.C.M."/>
            <person name="Zappacosta D."/>
            <person name="Garbus I."/>
            <person name="Selva J.P."/>
            <person name="Gallo C.A."/>
            <person name="Diaz A."/>
            <person name="Albertini E."/>
            <person name="Caccamo M."/>
            <person name="Echenique V."/>
        </authorList>
    </citation>
    <scope>NUCLEOTIDE SEQUENCE [LARGE SCALE GENOMIC DNA]</scope>
    <source>
        <strain evidence="2">cv. Victoria</strain>
        <tissue evidence="1">Leaf</tissue>
    </source>
</reference>
<proteinExistence type="predicted"/>
<protein>
    <submittedName>
        <fullName evidence="1">Uncharacterized protein</fullName>
    </submittedName>
</protein>
<evidence type="ECO:0000313" key="1">
    <source>
        <dbReference type="EMBL" id="TVU31092.1"/>
    </source>
</evidence>
<feature type="non-terminal residue" evidence="1">
    <location>
        <position position="72"/>
    </location>
</feature>
<gene>
    <name evidence="1" type="ORF">EJB05_22761</name>
</gene>
<evidence type="ECO:0000313" key="2">
    <source>
        <dbReference type="Proteomes" id="UP000324897"/>
    </source>
</evidence>